<dbReference type="Gene3D" id="1.25.40.20">
    <property type="entry name" value="Ankyrin repeat-containing domain"/>
    <property type="match status" value="3"/>
</dbReference>
<dbReference type="PROSITE" id="PS50088">
    <property type="entry name" value="ANK_REPEAT"/>
    <property type="match status" value="1"/>
</dbReference>
<dbReference type="STRING" id="5722.A2FF10"/>
<dbReference type="InterPro" id="IPR028320">
    <property type="entry name" value="iASPP"/>
</dbReference>
<protein>
    <recommendedName>
        <fullName evidence="4">Ankyrin repeat protein</fullName>
    </recommendedName>
</protein>
<dbReference type="AlphaFoldDB" id="A2FF10"/>
<evidence type="ECO:0000313" key="2">
    <source>
        <dbReference type="EMBL" id="EAX96514.1"/>
    </source>
</evidence>
<dbReference type="EMBL" id="DS113755">
    <property type="protein sequence ID" value="EAX96514.1"/>
    <property type="molecule type" value="Genomic_DNA"/>
</dbReference>
<evidence type="ECO:0000256" key="1">
    <source>
        <dbReference type="PROSITE-ProRule" id="PRU00023"/>
    </source>
</evidence>
<dbReference type="PANTHER" id="PTHR24164">
    <property type="entry name" value="RELA-ASSOCIATED INHIBITOR"/>
    <property type="match status" value="1"/>
</dbReference>
<feature type="repeat" description="ANK" evidence="1">
    <location>
        <begin position="16"/>
        <end position="49"/>
    </location>
</feature>
<proteinExistence type="predicted"/>
<dbReference type="InterPro" id="IPR036770">
    <property type="entry name" value="Ankyrin_rpt-contain_sf"/>
</dbReference>
<keyword evidence="3" id="KW-1185">Reference proteome</keyword>
<dbReference type="KEGG" id="tva:4754287"/>
<sequence length="491" mass="56143">MKFALQYHAVNERNSDEWTPLHNAASNGQIDACKLLLSQPGIDLNPTNNHNETPLDLAIKKGYQTVIDYLRQNGCVASSPPRQNRRKYYNSPPKALSPIDELKNLKPNPSNFNSIYKIVDNAILNQDANTIRFAIENEYMKVQDTDKPFYNNVALEAAFRGGRDFIIFLEVCGYNPKNDFFLHKFAQIGDVEGVEYALKFHDINEKGENWWTPLHYAVDRCQMESCKLLLSKQGIEKNQLNQKDETPLDLANRVFKDETEAEKNARQELVDFLKSQGCQESIIKPIIIDDEQKEPLNIPQDLSSIQKLQHVPKEPRNFDMIFGILLDSYEKNDHETIEYAVKNDYLKLTKAGDRLTNIVIEAATKANLKFIQYLEKYGYSPKDDFILHEFSYIGDVEGMKFALQYHNVNERDGGERTALHIAASSGQIDACKLLLSQPEIDKNPTNNRNEMPLDLAIKNDNQTVIDYLISNGCEETQKTLVPGQVRIHVIN</sequence>
<reference evidence="2" key="1">
    <citation type="submission" date="2006-10" db="EMBL/GenBank/DDBJ databases">
        <authorList>
            <person name="Amadeo P."/>
            <person name="Zhao Q."/>
            <person name="Wortman J."/>
            <person name="Fraser-Liggett C."/>
            <person name="Carlton J."/>
        </authorList>
    </citation>
    <scope>NUCLEOTIDE SEQUENCE</scope>
    <source>
        <strain evidence="2">G3</strain>
    </source>
</reference>
<dbReference type="OrthoDB" id="10251692at2759"/>
<accession>A2FF10</accession>
<dbReference type="Proteomes" id="UP000001542">
    <property type="component" value="Unassembled WGS sequence"/>
</dbReference>
<dbReference type="PANTHER" id="PTHR24164:SF4">
    <property type="entry name" value="RELA-ASSOCIATED INHIBITOR"/>
    <property type="match status" value="1"/>
</dbReference>
<dbReference type="SMART" id="SM00248">
    <property type="entry name" value="ANK"/>
    <property type="match status" value="5"/>
</dbReference>
<dbReference type="eggNOG" id="KOG0510">
    <property type="taxonomic scope" value="Eukaryota"/>
</dbReference>
<dbReference type="SMR" id="A2FF10"/>
<reference evidence="2" key="2">
    <citation type="journal article" date="2007" name="Science">
        <title>Draft genome sequence of the sexually transmitted pathogen Trichomonas vaginalis.</title>
        <authorList>
            <person name="Carlton J.M."/>
            <person name="Hirt R.P."/>
            <person name="Silva J.C."/>
            <person name="Delcher A.L."/>
            <person name="Schatz M."/>
            <person name="Zhao Q."/>
            <person name="Wortman J.R."/>
            <person name="Bidwell S.L."/>
            <person name="Alsmark U.C.M."/>
            <person name="Besteiro S."/>
            <person name="Sicheritz-Ponten T."/>
            <person name="Noel C.J."/>
            <person name="Dacks J.B."/>
            <person name="Foster P.G."/>
            <person name="Simillion C."/>
            <person name="Van de Peer Y."/>
            <person name="Miranda-Saavedra D."/>
            <person name="Barton G.J."/>
            <person name="Westrop G.D."/>
            <person name="Mueller S."/>
            <person name="Dessi D."/>
            <person name="Fiori P.L."/>
            <person name="Ren Q."/>
            <person name="Paulsen I."/>
            <person name="Zhang H."/>
            <person name="Bastida-Corcuera F.D."/>
            <person name="Simoes-Barbosa A."/>
            <person name="Brown M.T."/>
            <person name="Hayes R.D."/>
            <person name="Mukherjee M."/>
            <person name="Okumura C.Y."/>
            <person name="Schneider R."/>
            <person name="Smith A.J."/>
            <person name="Vanacova S."/>
            <person name="Villalvazo M."/>
            <person name="Haas B.J."/>
            <person name="Pertea M."/>
            <person name="Feldblyum T.V."/>
            <person name="Utterback T.R."/>
            <person name="Shu C.L."/>
            <person name="Osoegawa K."/>
            <person name="de Jong P.J."/>
            <person name="Hrdy I."/>
            <person name="Horvathova L."/>
            <person name="Zubacova Z."/>
            <person name="Dolezal P."/>
            <person name="Malik S.B."/>
            <person name="Logsdon J.M. Jr."/>
            <person name="Henze K."/>
            <person name="Gupta A."/>
            <person name="Wang C.C."/>
            <person name="Dunne R.L."/>
            <person name="Upcroft J.A."/>
            <person name="Upcroft P."/>
            <person name="White O."/>
            <person name="Salzberg S.L."/>
            <person name="Tang P."/>
            <person name="Chiu C.-H."/>
            <person name="Lee Y.-S."/>
            <person name="Embley T.M."/>
            <person name="Coombs G.H."/>
            <person name="Mottram J.C."/>
            <person name="Tachezy J."/>
            <person name="Fraser-Liggett C.M."/>
            <person name="Johnson P.J."/>
        </authorList>
    </citation>
    <scope>NUCLEOTIDE SEQUENCE [LARGE SCALE GENOMIC DNA]</scope>
    <source>
        <strain evidence="2">G3</strain>
    </source>
</reference>
<organism evidence="2 3">
    <name type="scientific">Trichomonas vaginalis (strain ATCC PRA-98 / G3)</name>
    <dbReference type="NCBI Taxonomy" id="412133"/>
    <lineage>
        <taxon>Eukaryota</taxon>
        <taxon>Metamonada</taxon>
        <taxon>Parabasalia</taxon>
        <taxon>Trichomonadida</taxon>
        <taxon>Trichomonadidae</taxon>
        <taxon>Trichomonas</taxon>
    </lineage>
</organism>
<dbReference type="InParanoid" id="A2FF10"/>
<dbReference type="VEuPathDB" id="TrichDB:TVAGG3_0661080"/>
<dbReference type="GO" id="GO:0006355">
    <property type="term" value="P:regulation of DNA-templated transcription"/>
    <property type="evidence" value="ECO:0007669"/>
    <property type="project" value="InterPro"/>
</dbReference>
<evidence type="ECO:0008006" key="4">
    <source>
        <dbReference type="Google" id="ProtNLM"/>
    </source>
</evidence>
<dbReference type="SUPFAM" id="SSF48403">
    <property type="entry name" value="Ankyrin repeat"/>
    <property type="match status" value="2"/>
</dbReference>
<keyword evidence="1" id="KW-0040">ANK repeat</keyword>
<gene>
    <name evidence="2" type="ORF">TVAG_148660</name>
</gene>
<name>A2FF10_TRIV3</name>
<dbReference type="Pfam" id="PF12796">
    <property type="entry name" value="Ank_2"/>
    <property type="match status" value="3"/>
</dbReference>
<dbReference type="InterPro" id="IPR002110">
    <property type="entry name" value="Ankyrin_rpt"/>
</dbReference>
<evidence type="ECO:0000313" key="3">
    <source>
        <dbReference type="Proteomes" id="UP000001542"/>
    </source>
</evidence>
<dbReference type="RefSeq" id="XP_001309444.1">
    <property type="nucleotide sequence ID" value="XM_001309443.1"/>
</dbReference>
<dbReference type="VEuPathDB" id="TrichDB:TVAG_148660"/>